<keyword evidence="2 8" id="KW-0436">Ligase</keyword>
<dbReference type="GO" id="GO:0000287">
    <property type="term" value="F:magnesium ion binding"/>
    <property type="evidence" value="ECO:0007669"/>
    <property type="project" value="UniProtKB-UniRule"/>
</dbReference>
<evidence type="ECO:0000256" key="8">
    <source>
        <dbReference type="HAMAP-Rule" id="MF_00011"/>
    </source>
</evidence>
<dbReference type="Gene3D" id="1.10.300.10">
    <property type="entry name" value="Adenylosuccinate Synthetase, subunit A, domain 2"/>
    <property type="match status" value="1"/>
</dbReference>
<dbReference type="RefSeq" id="WP_286678309.1">
    <property type="nucleotide sequence ID" value="NZ_MNXI01000073.1"/>
</dbReference>
<dbReference type="HAMAP" id="MF_00011">
    <property type="entry name" value="Adenylosucc_synth"/>
    <property type="match status" value="1"/>
</dbReference>
<dbReference type="EMBL" id="PFNG01000177">
    <property type="protein sequence ID" value="PIZ37197.1"/>
    <property type="molecule type" value="Genomic_DNA"/>
</dbReference>
<comment type="pathway">
    <text evidence="8 10">Purine metabolism; AMP biosynthesis via de novo pathway; AMP from IMP: step 1/2.</text>
</comment>
<dbReference type="SMART" id="SM00788">
    <property type="entry name" value="Adenylsucc_synt"/>
    <property type="match status" value="1"/>
</dbReference>
<feature type="binding site" description="in other chain" evidence="8">
    <location>
        <position position="238"/>
    </location>
    <ligand>
        <name>IMP</name>
        <dbReference type="ChEBI" id="CHEBI:58053"/>
        <note>ligand shared between dimeric partners</note>
    </ligand>
</feature>
<feature type="binding site" evidence="8">
    <location>
        <begin position="40"/>
        <end position="42"/>
    </location>
    <ligand>
        <name>GTP</name>
        <dbReference type="ChEBI" id="CHEBI:37565"/>
    </ligand>
</feature>
<feature type="binding site" evidence="8">
    <location>
        <position position="13"/>
    </location>
    <ligand>
        <name>Mg(2+)</name>
        <dbReference type="ChEBI" id="CHEBI:18420"/>
    </ligand>
</feature>
<dbReference type="InterPro" id="IPR001114">
    <property type="entry name" value="Adenylosuccinate_synthetase"/>
</dbReference>
<evidence type="ECO:0000313" key="13">
    <source>
        <dbReference type="Proteomes" id="UP000230956"/>
    </source>
</evidence>
<dbReference type="InterPro" id="IPR042111">
    <property type="entry name" value="Adenylosuccinate_synth_dom3"/>
</dbReference>
<feature type="binding site" description="in other chain" evidence="8">
    <location>
        <position position="128"/>
    </location>
    <ligand>
        <name>IMP</name>
        <dbReference type="ChEBI" id="CHEBI:58053"/>
        <note>ligand shared between dimeric partners</note>
    </ligand>
</feature>
<protein>
    <recommendedName>
        <fullName evidence="8 10">Adenylosuccinate synthetase</fullName>
        <shortName evidence="8">AMPSase</shortName>
        <shortName evidence="8">AdSS</shortName>
        <ecNumber evidence="8 10">6.3.4.4</ecNumber>
    </recommendedName>
    <alternativeName>
        <fullName evidence="8">IMP--aspartate ligase</fullName>
    </alternativeName>
</protein>
<dbReference type="GO" id="GO:0004019">
    <property type="term" value="F:adenylosuccinate synthase activity"/>
    <property type="evidence" value="ECO:0007669"/>
    <property type="project" value="UniProtKB-UniRule"/>
</dbReference>
<keyword evidence="3 8" id="KW-0479">Metal-binding</keyword>
<comment type="caution">
    <text evidence="12">The sequence shown here is derived from an EMBL/GenBank/DDBJ whole genome shotgun (WGS) entry which is preliminary data.</text>
</comment>
<dbReference type="FunFam" id="3.90.170.10:FF:000001">
    <property type="entry name" value="Adenylosuccinate synthetase"/>
    <property type="match status" value="1"/>
</dbReference>
<comment type="subunit">
    <text evidence="1 8">Homodimer.</text>
</comment>
<evidence type="ECO:0000256" key="3">
    <source>
        <dbReference type="ARBA" id="ARBA00022723"/>
    </source>
</evidence>
<keyword evidence="4 8" id="KW-0547">Nucleotide-binding</keyword>
<dbReference type="CDD" id="cd03108">
    <property type="entry name" value="AdSS"/>
    <property type="match status" value="1"/>
</dbReference>
<evidence type="ECO:0000256" key="7">
    <source>
        <dbReference type="ARBA" id="ARBA00023134"/>
    </source>
</evidence>
<dbReference type="Pfam" id="PF00709">
    <property type="entry name" value="Adenylsucc_synt"/>
    <property type="match status" value="1"/>
</dbReference>
<organism evidence="12 13">
    <name type="scientific">Candidatus Aquicultor secundus</name>
    <dbReference type="NCBI Taxonomy" id="1973895"/>
    <lineage>
        <taxon>Bacteria</taxon>
        <taxon>Bacillati</taxon>
        <taxon>Actinomycetota</taxon>
        <taxon>Candidatus Aquicultoria</taxon>
        <taxon>Candidatus Aquicultorales</taxon>
        <taxon>Candidatus Aquicultoraceae</taxon>
        <taxon>Candidatus Aquicultor</taxon>
    </lineage>
</organism>
<feature type="active site" description="Proton donor" evidence="8">
    <location>
        <position position="41"/>
    </location>
</feature>
<dbReference type="Proteomes" id="UP000230956">
    <property type="component" value="Unassembled WGS sequence"/>
</dbReference>
<dbReference type="UniPathway" id="UPA00075">
    <property type="reaction ID" value="UER00335"/>
</dbReference>
<keyword evidence="6 8" id="KW-0460">Magnesium</keyword>
<evidence type="ECO:0000256" key="2">
    <source>
        <dbReference type="ARBA" id="ARBA00022598"/>
    </source>
</evidence>
<feature type="binding site" evidence="8">
    <location>
        <begin position="12"/>
        <end position="18"/>
    </location>
    <ligand>
        <name>GTP</name>
        <dbReference type="ChEBI" id="CHEBI:37565"/>
    </ligand>
</feature>
<dbReference type="InterPro" id="IPR018220">
    <property type="entry name" value="Adenylosuccin_syn_GTP-bd"/>
</dbReference>
<dbReference type="InterPro" id="IPR027417">
    <property type="entry name" value="P-loop_NTPase"/>
</dbReference>
<feature type="active site" description="Proton acceptor" evidence="8">
    <location>
        <position position="13"/>
    </location>
</feature>
<dbReference type="SUPFAM" id="SSF52540">
    <property type="entry name" value="P-loop containing nucleoside triphosphate hydrolases"/>
    <property type="match status" value="1"/>
</dbReference>
<dbReference type="GO" id="GO:0005737">
    <property type="term" value="C:cytoplasm"/>
    <property type="evidence" value="ECO:0007669"/>
    <property type="project" value="UniProtKB-SubCell"/>
</dbReference>
<dbReference type="GO" id="GO:0046040">
    <property type="term" value="P:IMP metabolic process"/>
    <property type="evidence" value="ECO:0007669"/>
    <property type="project" value="TreeGrafter"/>
</dbReference>
<comment type="function">
    <text evidence="8">Plays an important role in the de novo pathway of purine nucleotide biosynthesis. Catalyzes the first committed step in the biosynthesis of AMP from IMP.</text>
</comment>
<feature type="binding site" evidence="8">
    <location>
        <begin position="330"/>
        <end position="332"/>
    </location>
    <ligand>
        <name>GTP</name>
        <dbReference type="ChEBI" id="CHEBI:37565"/>
    </ligand>
</feature>
<dbReference type="Gene3D" id="3.40.440.10">
    <property type="entry name" value="Adenylosuccinate Synthetase, subunit A, domain 1"/>
    <property type="match status" value="1"/>
</dbReference>
<comment type="catalytic activity">
    <reaction evidence="8 10">
        <text>IMP + L-aspartate + GTP = N(6)-(1,2-dicarboxyethyl)-AMP + GDP + phosphate + 2 H(+)</text>
        <dbReference type="Rhea" id="RHEA:15753"/>
        <dbReference type="ChEBI" id="CHEBI:15378"/>
        <dbReference type="ChEBI" id="CHEBI:29991"/>
        <dbReference type="ChEBI" id="CHEBI:37565"/>
        <dbReference type="ChEBI" id="CHEBI:43474"/>
        <dbReference type="ChEBI" id="CHEBI:57567"/>
        <dbReference type="ChEBI" id="CHEBI:58053"/>
        <dbReference type="ChEBI" id="CHEBI:58189"/>
        <dbReference type="EC" id="6.3.4.4"/>
    </reaction>
</comment>
<feature type="binding site" evidence="8">
    <location>
        <position position="304"/>
    </location>
    <ligand>
        <name>GTP</name>
        <dbReference type="ChEBI" id="CHEBI:37565"/>
    </ligand>
</feature>
<keyword evidence="7 8" id="KW-0342">GTP-binding</keyword>
<feature type="region of interest" description="Disordered" evidence="11">
    <location>
        <begin position="276"/>
        <end position="297"/>
    </location>
</feature>
<keyword evidence="8" id="KW-0963">Cytoplasm</keyword>
<dbReference type="InterPro" id="IPR042110">
    <property type="entry name" value="Adenylosuccinate_synth_dom2"/>
</dbReference>
<accession>A0A2M7T6W0</accession>
<dbReference type="PROSITE" id="PS01266">
    <property type="entry name" value="ADENYLOSUCCIN_SYN_1"/>
    <property type="match status" value="1"/>
</dbReference>
<dbReference type="InterPro" id="IPR033128">
    <property type="entry name" value="Adenylosuccin_syn_Lys_AS"/>
</dbReference>
<gene>
    <name evidence="8" type="primary">purA</name>
    <name evidence="12" type="ORF">COY37_07415</name>
</gene>
<evidence type="ECO:0000256" key="11">
    <source>
        <dbReference type="SAM" id="MobiDB-lite"/>
    </source>
</evidence>
<dbReference type="Gene3D" id="3.90.170.10">
    <property type="entry name" value="Adenylosuccinate Synthetase, subunit A, domain 3"/>
    <property type="match status" value="1"/>
</dbReference>
<feature type="binding site" description="in other chain" evidence="8">
    <location>
        <begin position="38"/>
        <end position="41"/>
    </location>
    <ligand>
        <name>IMP</name>
        <dbReference type="ChEBI" id="CHEBI:58053"/>
        <note>ligand shared between dimeric partners</note>
    </ligand>
</feature>
<reference evidence="13" key="1">
    <citation type="submission" date="2017-09" db="EMBL/GenBank/DDBJ databases">
        <title>Depth-based differentiation of microbial function through sediment-hosted aquifers and enrichment of novel symbionts in the deep terrestrial subsurface.</title>
        <authorList>
            <person name="Probst A.J."/>
            <person name="Ladd B."/>
            <person name="Jarett J.K."/>
            <person name="Geller-Mcgrath D.E."/>
            <person name="Sieber C.M.K."/>
            <person name="Emerson J.B."/>
            <person name="Anantharaman K."/>
            <person name="Thomas B.C."/>
            <person name="Malmstrom R."/>
            <person name="Stieglmeier M."/>
            <person name="Klingl A."/>
            <person name="Woyke T."/>
            <person name="Ryan C.M."/>
            <person name="Banfield J.F."/>
        </authorList>
    </citation>
    <scope>NUCLEOTIDE SEQUENCE [LARGE SCALE GENOMIC DNA]</scope>
</reference>
<dbReference type="NCBIfam" id="TIGR00184">
    <property type="entry name" value="purA"/>
    <property type="match status" value="1"/>
</dbReference>
<dbReference type="GO" id="GO:0005525">
    <property type="term" value="F:GTP binding"/>
    <property type="evidence" value="ECO:0007669"/>
    <property type="project" value="UniProtKB-UniRule"/>
</dbReference>
<name>A0A2M7T6W0_9ACTN</name>
<evidence type="ECO:0000256" key="1">
    <source>
        <dbReference type="ARBA" id="ARBA00011738"/>
    </source>
</evidence>
<feature type="binding site" description="in other chain" evidence="8">
    <location>
        <position position="302"/>
    </location>
    <ligand>
        <name>IMP</name>
        <dbReference type="ChEBI" id="CHEBI:58053"/>
        <note>ligand shared between dimeric partners</note>
    </ligand>
</feature>
<dbReference type="FunFam" id="1.10.300.10:FF:000001">
    <property type="entry name" value="Adenylosuccinate synthetase"/>
    <property type="match status" value="1"/>
</dbReference>
<feature type="binding site" evidence="8">
    <location>
        <begin position="298"/>
        <end position="304"/>
    </location>
    <ligand>
        <name>substrate</name>
    </ligand>
</feature>
<keyword evidence="5 8" id="KW-0658">Purine biosynthesis</keyword>
<feature type="binding site" evidence="8">
    <location>
        <position position="40"/>
    </location>
    <ligand>
        <name>Mg(2+)</name>
        <dbReference type="ChEBI" id="CHEBI:18420"/>
    </ligand>
</feature>
<dbReference type="EC" id="6.3.4.4" evidence="8 10"/>
<dbReference type="AlphaFoldDB" id="A0A2M7T6W0"/>
<feature type="binding site" description="in other chain" evidence="8">
    <location>
        <position position="223"/>
    </location>
    <ligand>
        <name>IMP</name>
        <dbReference type="ChEBI" id="CHEBI:58053"/>
        <note>ligand shared between dimeric partners</note>
    </ligand>
</feature>
<comment type="similarity">
    <text evidence="8 10">Belongs to the adenylosuccinate synthetase family.</text>
</comment>
<dbReference type="InterPro" id="IPR042109">
    <property type="entry name" value="Adenylosuccinate_synth_dom1"/>
</dbReference>
<dbReference type="PANTHER" id="PTHR11846:SF0">
    <property type="entry name" value="ADENYLOSUCCINATE SYNTHETASE"/>
    <property type="match status" value="1"/>
</dbReference>
<feature type="binding site" description="in other chain" evidence="8">
    <location>
        <begin position="13"/>
        <end position="16"/>
    </location>
    <ligand>
        <name>IMP</name>
        <dbReference type="ChEBI" id="CHEBI:58053"/>
        <note>ligand shared between dimeric partners</note>
    </ligand>
</feature>
<evidence type="ECO:0000256" key="10">
    <source>
        <dbReference type="RuleBase" id="RU000520"/>
    </source>
</evidence>
<comment type="subcellular location">
    <subcellularLocation>
        <location evidence="8">Cytoplasm</location>
    </subcellularLocation>
</comment>
<evidence type="ECO:0000313" key="12">
    <source>
        <dbReference type="EMBL" id="PIZ37197.1"/>
    </source>
</evidence>
<evidence type="ECO:0000256" key="5">
    <source>
        <dbReference type="ARBA" id="ARBA00022755"/>
    </source>
</evidence>
<dbReference type="GO" id="GO:0044208">
    <property type="term" value="P:'de novo' AMP biosynthetic process"/>
    <property type="evidence" value="ECO:0007669"/>
    <property type="project" value="UniProtKB-UniRule"/>
</dbReference>
<comment type="cofactor">
    <cofactor evidence="8">
        <name>Mg(2+)</name>
        <dbReference type="ChEBI" id="CHEBI:18420"/>
    </cofactor>
    <text evidence="8">Binds 1 Mg(2+) ion per subunit.</text>
</comment>
<dbReference type="PROSITE" id="PS00513">
    <property type="entry name" value="ADENYLOSUCCIN_SYN_2"/>
    <property type="match status" value="1"/>
</dbReference>
<feature type="active site" evidence="9">
    <location>
        <position position="139"/>
    </location>
</feature>
<proteinExistence type="inferred from homology"/>
<feature type="binding site" evidence="8">
    <location>
        <begin position="412"/>
        <end position="414"/>
    </location>
    <ligand>
        <name>GTP</name>
        <dbReference type="ChEBI" id="CHEBI:37565"/>
    </ligand>
</feature>
<feature type="binding site" evidence="8">
    <location>
        <position position="142"/>
    </location>
    <ligand>
        <name>IMP</name>
        <dbReference type="ChEBI" id="CHEBI:58053"/>
        <note>ligand shared between dimeric partners</note>
    </ligand>
</feature>
<dbReference type="NCBIfam" id="NF002223">
    <property type="entry name" value="PRK01117.1"/>
    <property type="match status" value="1"/>
</dbReference>
<sequence>MPATILIGTQWGDEGKGKVTDWLANDMDMVVRYQGGHNAGHTVIAEGHKLKLHLLPSGILRPHVVSVIASGLVIDPQALIMELDLLKDIGIGEPNLVVSTNAHLIMPYHRALDQASEVKLGKSKIGTTGLGIGPAYTDKASRVGLRMQDLMDMKIFREKLEVALNFKNQVLTKIYDVDPLDIDQIMDEYLLHAERLKNLIGDTSRVINEALDGGKNVLFEGAQGMMLDLDHGTYPFVTSSSPIAGGACVGAGVSPMRINRIIGIVKAYTTRVGAGPFPTEQENDTGETMRSVGGEYGTTTGRPRRCGWFDGVIAKYAARINGLTGIALTKLDVLSGFETIKICVGYEHEGKLYEQMPCHQSIFHKCTPVYEEVEGWNTDISGADSYDKLPKAAQDYIVRLEEMTGVPIEMISVGPSRMQTILR</sequence>
<evidence type="ECO:0000256" key="4">
    <source>
        <dbReference type="ARBA" id="ARBA00022741"/>
    </source>
</evidence>
<evidence type="ECO:0000256" key="9">
    <source>
        <dbReference type="PROSITE-ProRule" id="PRU10134"/>
    </source>
</evidence>
<dbReference type="PANTHER" id="PTHR11846">
    <property type="entry name" value="ADENYLOSUCCINATE SYNTHETASE"/>
    <property type="match status" value="1"/>
</dbReference>
<evidence type="ECO:0000256" key="6">
    <source>
        <dbReference type="ARBA" id="ARBA00022842"/>
    </source>
</evidence>